<dbReference type="InterPro" id="IPR058087">
    <property type="entry name" value="XAC2610_dom"/>
</dbReference>
<comment type="caution">
    <text evidence="1">The sequence shown here is derived from an EMBL/GenBank/DDBJ whole genome shotgun (WGS) entry which is preliminary data.</text>
</comment>
<gene>
    <name evidence="1" type="ORF">ENS56_12485</name>
</gene>
<proteinExistence type="predicted"/>
<dbReference type="NCBIfam" id="NF047539">
    <property type="entry name" value="XAC2610_fam"/>
    <property type="match status" value="1"/>
</dbReference>
<evidence type="ECO:0000313" key="1">
    <source>
        <dbReference type="EMBL" id="HGT48846.1"/>
    </source>
</evidence>
<dbReference type="EMBL" id="DSVI01000019">
    <property type="protein sequence ID" value="HGT48846.1"/>
    <property type="molecule type" value="Genomic_DNA"/>
</dbReference>
<organism evidence="1">
    <name type="scientific">Ignavibacterium album</name>
    <dbReference type="NCBI Taxonomy" id="591197"/>
    <lineage>
        <taxon>Bacteria</taxon>
        <taxon>Pseudomonadati</taxon>
        <taxon>Ignavibacteriota</taxon>
        <taxon>Ignavibacteria</taxon>
        <taxon>Ignavibacteriales</taxon>
        <taxon>Ignavibacteriaceae</taxon>
        <taxon>Ignavibacterium</taxon>
    </lineage>
</organism>
<reference evidence="1" key="1">
    <citation type="journal article" date="2020" name="mSystems">
        <title>Genome- and Community-Level Interaction Insights into Carbon Utilization and Element Cycling Functions of Hydrothermarchaeota in Hydrothermal Sediment.</title>
        <authorList>
            <person name="Zhou Z."/>
            <person name="Liu Y."/>
            <person name="Xu W."/>
            <person name="Pan J."/>
            <person name="Luo Z.H."/>
            <person name="Li M."/>
        </authorList>
    </citation>
    <scope>NUCLEOTIDE SEQUENCE [LARGE SCALE GENOMIC DNA]</scope>
    <source>
        <strain evidence="1">SpSt-500</strain>
    </source>
</reference>
<accession>A0A832LK28</accession>
<dbReference type="AlphaFoldDB" id="A0A832LK28"/>
<sequence length="224" mass="26510">MLTKSFNTLAFIILFFFSQKELLSQEGYEIIYDSSYIFNIHPNLPSMIGRFCIFEAKEDNDPTNIYRISLYYLKDSSLFQEIIDTSDYFNFNEDIIFSDFNFDGFQDISLVVFRDMRGQALYDYWIFNPIKNLYELNYEYSGLLDCYVTLDSLTKTIISECRGGCGGLCFHNSIYRVEQNQLILIEEIFTEQEIINDRSRIKIITRKLINGEMEITDIQFIDEE</sequence>
<name>A0A832LK28_9BACT</name>
<protein>
    <submittedName>
        <fullName evidence="1">Uncharacterized protein</fullName>
    </submittedName>
</protein>